<evidence type="ECO:0000256" key="3">
    <source>
        <dbReference type="ARBA" id="ARBA00023125"/>
    </source>
</evidence>
<dbReference type="InterPro" id="IPR052021">
    <property type="entry name" value="Type-I_RS_S_subunit"/>
</dbReference>
<dbReference type="PANTHER" id="PTHR30408">
    <property type="entry name" value="TYPE-1 RESTRICTION ENZYME ECOKI SPECIFICITY PROTEIN"/>
    <property type="match status" value="1"/>
</dbReference>
<dbReference type="Pfam" id="PF01420">
    <property type="entry name" value="Methylase_S"/>
    <property type="match status" value="1"/>
</dbReference>
<proteinExistence type="inferred from homology"/>
<evidence type="ECO:0000313" key="6">
    <source>
        <dbReference type="Proteomes" id="UP000188481"/>
    </source>
</evidence>
<dbReference type="SUPFAM" id="SSF116734">
    <property type="entry name" value="DNA methylase specificity domain"/>
    <property type="match status" value="2"/>
</dbReference>
<comment type="similarity">
    <text evidence="1">Belongs to the type-I restriction system S methylase family.</text>
</comment>
<protein>
    <recommendedName>
        <fullName evidence="4">Type I restriction modification DNA specificity domain-containing protein</fullName>
    </recommendedName>
</protein>
<dbReference type="CDD" id="cd17260">
    <property type="entry name" value="RMtype1_S_EcoEI-TRD1-CR1_like"/>
    <property type="match status" value="1"/>
</dbReference>
<evidence type="ECO:0000259" key="4">
    <source>
        <dbReference type="Pfam" id="PF01420"/>
    </source>
</evidence>
<name>A0A1V3J9H4_9PAST</name>
<dbReference type="GO" id="GO:0003677">
    <property type="term" value="F:DNA binding"/>
    <property type="evidence" value="ECO:0007669"/>
    <property type="project" value="UniProtKB-KW"/>
</dbReference>
<dbReference type="InterPro" id="IPR000055">
    <property type="entry name" value="Restrct_endonuc_typeI_TRD"/>
</dbReference>
<dbReference type="AlphaFoldDB" id="A0A1V3J9H4"/>
<dbReference type="STRING" id="1908264.BKK54_01780"/>
<dbReference type="EMBL" id="MLHN01000003">
    <property type="protein sequence ID" value="OOF51732.1"/>
    <property type="molecule type" value="Genomic_DNA"/>
</dbReference>
<reference evidence="5 6" key="1">
    <citation type="submission" date="2016-10" db="EMBL/GenBank/DDBJ databases">
        <title>Rodentibacter gen. nov. and new species.</title>
        <authorList>
            <person name="Christensen H."/>
        </authorList>
    </citation>
    <scope>NUCLEOTIDE SEQUENCE [LARGE SCALE GENOMIC DNA]</scope>
    <source>
        <strain evidence="6">ppn416</strain>
    </source>
</reference>
<dbReference type="InterPro" id="IPR044946">
    <property type="entry name" value="Restrct_endonuc_typeI_TRD_sf"/>
</dbReference>
<dbReference type="GO" id="GO:0009307">
    <property type="term" value="P:DNA restriction-modification system"/>
    <property type="evidence" value="ECO:0007669"/>
    <property type="project" value="UniProtKB-KW"/>
</dbReference>
<evidence type="ECO:0000256" key="1">
    <source>
        <dbReference type="ARBA" id="ARBA00010923"/>
    </source>
</evidence>
<comment type="caution">
    <text evidence="5">The sequence shown here is derived from an EMBL/GenBank/DDBJ whole genome shotgun (WGS) entry which is preliminary data.</text>
</comment>
<gene>
    <name evidence="5" type="ORF">BKK54_01780</name>
</gene>
<organism evidence="5 6">
    <name type="scientific">Rodentibacter genomosp. 1</name>
    <dbReference type="NCBI Taxonomy" id="1908264"/>
    <lineage>
        <taxon>Bacteria</taxon>
        <taxon>Pseudomonadati</taxon>
        <taxon>Pseudomonadota</taxon>
        <taxon>Gammaproteobacteria</taxon>
        <taxon>Pasteurellales</taxon>
        <taxon>Pasteurellaceae</taxon>
        <taxon>Rodentibacter</taxon>
    </lineage>
</organism>
<accession>A0A1V3J9H4</accession>
<keyword evidence="3" id="KW-0238">DNA-binding</keyword>
<evidence type="ECO:0000256" key="2">
    <source>
        <dbReference type="ARBA" id="ARBA00022747"/>
    </source>
</evidence>
<keyword evidence="6" id="KW-1185">Reference proteome</keyword>
<evidence type="ECO:0000313" key="5">
    <source>
        <dbReference type="EMBL" id="OOF51732.1"/>
    </source>
</evidence>
<sequence length="450" mass="50834">MSNKLSDIVDFNPPRALKRGKIAPFIEMASLPTNAKFIEQIDTKTFSGGSKFKNGDTLFARITPCLENGKTGKVTGLDDGSIGHGSTEFIVMSAKDPDFDEDYIYYFARLSEFREFAQQRMVGTSGRQRVAWQDLAEFTFKFPPKEERKRAAELLNVFDKKIQFNTQINQTLEQIAQGIFKSWFVDFDPVRAKAEVLAQGKTQAEAELAAQQIISGKTPEELTALSQTHPDRYAELAEIAKAFPSEFEEVDGFGEVPRGWEKVSISDKKICEIIKPKINQFEGEKDYIATANVSRNSIVGTLEKITYQNRPSRANMQPIINSIWFAKMVGEHKAILIDKNDEFLLKNTVLSTGFLGLKPQEKTKSFLYCFINSDYFTLSKNQLATGAVQIALNNTSFSKIELVLPCNNLLKFFEGKVSNLYAKISQNQRENRELSETRDFLLPRLLNGTL</sequence>
<feature type="domain" description="Type I restriction modification DNA specificity" evidence="4">
    <location>
        <begin position="20"/>
        <end position="174"/>
    </location>
</feature>
<dbReference type="Gene3D" id="3.90.220.20">
    <property type="entry name" value="DNA methylase specificity domains"/>
    <property type="match status" value="2"/>
</dbReference>
<dbReference type="Proteomes" id="UP000188481">
    <property type="component" value="Unassembled WGS sequence"/>
</dbReference>
<keyword evidence="2" id="KW-0680">Restriction system</keyword>
<dbReference type="RefSeq" id="WP_077540943.1">
    <property type="nucleotide sequence ID" value="NZ_MLHN01000003.1"/>
</dbReference>
<dbReference type="PANTHER" id="PTHR30408:SF13">
    <property type="entry name" value="TYPE I RESTRICTION ENZYME HINDI SPECIFICITY SUBUNIT"/>
    <property type="match status" value="1"/>
</dbReference>